<dbReference type="Gene3D" id="3.20.20.80">
    <property type="entry name" value="Glycosidases"/>
    <property type="match status" value="1"/>
</dbReference>
<dbReference type="SUPFAM" id="SSF51445">
    <property type="entry name" value="(Trans)glycosidases"/>
    <property type="match status" value="1"/>
</dbReference>
<name>A0ABP9W201_9DEIO</name>
<sequence length="384" mass="42145">MNSRMLLAAALCALGLTGCLPRHPGARLLLPEHGLLSGRASVVRHRADGTVLVNGVPFFPFGFYHVSWARGGAMQQRQEDVRRIGTAGFNLLVTEPINDQDVADYEAFLDTAQRSGVYVLTYGLGPATVQEVDHYPAVLGFQLADDSNALVTPAEVRRRHQTIKALAPDKLTYISLSVGYDRPEQQYFGLSDMVGNQSYPIGLDDIAVTYRVMRSAVQTSLSTGTVPLANLQTFAWKPGQPPPSSAELRNMTYQALMAGVKGVVYYAYRAREVDLNREPRLWDAARQLAREVALLSPALLNGARTELEGGNGTRPLVVQFRGPDGDTLLALNNSRSEWRDVKLSLPSAPHRLRSLVGRARTLRLNGQTVTGRLAPLEVVVYRLE</sequence>
<protein>
    <recommendedName>
        <fullName evidence="3">Glycoside hydrolase family 42 N-terminal domain-containing protein</fullName>
    </recommendedName>
</protein>
<accession>A0ABP9W201</accession>
<comment type="caution">
    <text evidence="1">The sequence shown here is derived from an EMBL/GenBank/DDBJ whole genome shotgun (WGS) entry which is preliminary data.</text>
</comment>
<evidence type="ECO:0008006" key="3">
    <source>
        <dbReference type="Google" id="ProtNLM"/>
    </source>
</evidence>
<dbReference type="PROSITE" id="PS51257">
    <property type="entry name" value="PROKAR_LIPOPROTEIN"/>
    <property type="match status" value="1"/>
</dbReference>
<evidence type="ECO:0000313" key="1">
    <source>
        <dbReference type="EMBL" id="GAA5511396.1"/>
    </source>
</evidence>
<dbReference type="EMBL" id="BAABRP010000001">
    <property type="protein sequence ID" value="GAA5511396.1"/>
    <property type="molecule type" value="Genomic_DNA"/>
</dbReference>
<dbReference type="Proteomes" id="UP001401887">
    <property type="component" value="Unassembled WGS sequence"/>
</dbReference>
<dbReference type="RefSeq" id="WP_345459276.1">
    <property type="nucleotide sequence ID" value="NZ_BAABRP010000001.1"/>
</dbReference>
<organism evidence="1 2">
    <name type="scientific">Deinococcus carri</name>
    <dbReference type="NCBI Taxonomy" id="1211323"/>
    <lineage>
        <taxon>Bacteria</taxon>
        <taxon>Thermotogati</taxon>
        <taxon>Deinococcota</taxon>
        <taxon>Deinococci</taxon>
        <taxon>Deinococcales</taxon>
        <taxon>Deinococcaceae</taxon>
        <taxon>Deinococcus</taxon>
    </lineage>
</organism>
<proteinExistence type="predicted"/>
<evidence type="ECO:0000313" key="2">
    <source>
        <dbReference type="Proteomes" id="UP001401887"/>
    </source>
</evidence>
<gene>
    <name evidence="1" type="ORF">Dcar01_00105</name>
</gene>
<reference evidence="1 2" key="1">
    <citation type="submission" date="2024-02" db="EMBL/GenBank/DDBJ databases">
        <title>Deinococcus carri NBRC 110142.</title>
        <authorList>
            <person name="Ichikawa N."/>
            <person name="Katano-Makiyama Y."/>
            <person name="Hidaka K."/>
        </authorList>
    </citation>
    <scope>NUCLEOTIDE SEQUENCE [LARGE SCALE GENOMIC DNA]</scope>
    <source>
        <strain evidence="1 2">NBRC 110142</strain>
    </source>
</reference>
<dbReference type="InterPro" id="IPR017853">
    <property type="entry name" value="GH"/>
</dbReference>
<keyword evidence="2" id="KW-1185">Reference proteome</keyword>